<dbReference type="EMBL" id="JAFNME010000024">
    <property type="protein sequence ID" value="MBO1250297.1"/>
    <property type="molecule type" value="Genomic_DNA"/>
</dbReference>
<evidence type="ECO:0000313" key="3">
    <source>
        <dbReference type="Proteomes" id="UP000664731"/>
    </source>
</evidence>
<dbReference type="InterPro" id="IPR020011">
    <property type="entry name" value="FimV_C"/>
</dbReference>
<comment type="caution">
    <text evidence="2">The sequence shown here is derived from an EMBL/GenBank/DDBJ whole genome shotgun (WGS) entry which is preliminary data.</text>
</comment>
<name>A0A939GZN0_9BURK</name>
<feature type="region of interest" description="Disordered" evidence="1">
    <location>
        <begin position="1"/>
        <end position="26"/>
    </location>
</feature>
<protein>
    <submittedName>
        <fullName evidence="2">Fimbrial protein FimV</fullName>
    </submittedName>
</protein>
<organism evidence="2 3">
    <name type="scientific">Comamonas denitrificans</name>
    <dbReference type="NCBI Taxonomy" id="117506"/>
    <lineage>
        <taxon>Bacteria</taxon>
        <taxon>Pseudomonadati</taxon>
        <taxon>Pseudomonadota</taxon>
        <taxon>Betaproteobacteria</taxon>
        <taxon>Burkholderiales</taxon>
        <taxon>Comamonadaceae</taxon>
        <taxon>Comamonas</taxon>
    </lineage>
</organism>
<proteinExistence type="predicted"/>
<evidence type="ECO:0000313" key="2">
    <source>
        <dbReference type="EMBL" id="MBO1250297.1"/>
    </source>
</evidence>
<dbReference type="NCBIfam" id="TIGR03504">
    <property type="entry name" value="FimV_Cterm"/>
    <property type="match status" value="1"/>
</dbReference>
<feature type="compositionally biased region" description="Low complexity" evidence="1">
    <location>
        <begin position="43"/>
        <end position="52"/>
    </location>
</feature>
<accession>A0A939GZN0</accession>
<dbReference type="Gene3D" id="1.20.58.2200">
    <property type="match status" value="1"/>
</dbReference>
<gene>
    <name evidence="2" type="ORF">J1777_10765</name>
</gene>
<dbReference type="RefSeq" id="WP_278253535.1">
    <property type="nucleotide sequence ID" value="NZ_JAFNME010000024.1"/>
</dbReference>
<feature type="compositionally biased region" description="Polar residues" evidence="1">
    <location>
        <begin position="54"/>
        <end position="69"/>
    </location>
</feature>
<sequence>PAAPATTPPDDDFGLGALDLPTAEAATAPPAVTDALPDFAADFGLDGLDLDLPSSPSTEAETTDSNDPLNTKLDLAQEFSMIGDSEGARTLIEEVLSEAQGTLKTRAQKMLNELE</sequence>
<feature type="compositionally biased region" description="Low complexity" evidence="1">
    <location>
        <begin position="17"/>
        <end position="26"/>
    </location>
</feature>
<evidence type="ECO:0000256" key="1">
    <source>
        <dbReference type="SAM" id="MobiDB-lite"/>
    </source>
</evidence>
<feature type="region of interest" description="Disordered" evidence="1">
    <location>
        <begin position="43"/>
        <end position="70"/>
    </location>
</feature>
<keyword evidence="3" id="KW-1185">Reference proteome</keyword>
<reference evidence="2" key="1">
    <citation type="submission" date="2021-03" db="EMBL/GenBank/DDBJ databases">
        <title>Comamonas denitrificans.</title>
        <authorList>
            <person name="Finster K."/>
        </authorList>
    </citation>
    <scope>NUCLEOTIDE SEQUENCE</scope>
    <source>
        <strain evidence="2">MM2021_4</strain>
    </source>
</reference>
<dbReference type="Proteomes" id="UP000664731">
    <property type="component" value="Unassembled WGS sequence"/>
</dbReference>
<dbReference type="AlphaFoldDB" id="A0A939GZN0"/>
<dbReference type="InterPro" id="IPR038440">
    <property type="entry name" value="FimV_C_sf"/>
</dbReference>
<feature type="non-terminal residue" evidence="2">
    <location>
        <position position="1"/>
    </location>
</feature>